<organism evidence="2 3">
    <name type="scientific">Staphylococcus massiliensis S46</name>
    <dbReference type="NCBI Taxonomy" id="1229783"/>
    <lineage>
        <taxon>Bacteria</taxon>
        <taxon>Bacillati</taxon>
        <taxon>Bacillota</taxon>
        <taxon>Bacilli</taxon>
        <taxon>Bacillales</taxon>
        <taxon>Staphylococcaceae</taxon>
        <taxon>Staphylococcus</taxon>
    </lineage>
</organism>
<protein>
    <submittedName>
        <fullName evidence="2">Uncharacterized protein</fullName>
    </submittedName>
</protein>
<keyword evidence="1" id="KW-0812">Transmembrane</keyword>
<dbReference type="eggNOG" id="ENOG5033FZ4">
    <property type="taxonomic scope" value="Bacteria"/>
</dbReference>
<evidence type="ECO:0000256" key="1">
    <source>
        <dbReference type="SAM" id="Phobius"/>
    </source>
</evidence>
<comment type="caution">
    <text evidence="2">The sequence shown here is derived from an EMBL/GenBank/DDBJ whole genome shotgun (WGS) entry which is preliminary data.</text>
</comment>
<feature type="transmembrane region" description="Helical" evidence="1">
    <location>
        <begin position="54"/>
        <end position="72"/>
    </location>
</feature>
<proteinExistence type="predicted"/>
<feature type="transmembrane region" description="Helical" evidence="1">
    <location>
        <begin position="30"/>
        <end position="48"/>
    </location>
</feature>
<dbReference type="EMBL" id="AMSQ01000003">
    <property type="protein sequence ID" value="EKU50152.1"/>
    <property type="molecule type" value="Genomic_DNA"/>
</dbReference>
<gene>
    <name evidence="2" type="ORF">C273_02758</name>
</gene>
<evidence type="ECO:0000313" key="3">
    <source>
        <dbReference type="Proteomes" id="UP000009885"/>
    </source>
</evidence>
<name>K9B5P2_9STAP</name>
<dbReference type="RefSeq" id="WP_009382407.1">
    <property type="nucleotide sequence ID" value="NZ_AMSQ01000003.1"/>
</dbReference>
<dbReference type="OrthoDB" id="2414185at2"/>
<keyword evidence="1" id="KW-0472">Membrane</keyword>
<keyword evidence="1" id="KW-1133">Transmembrane helix</keyword>
<sequence>MEVISSILTVLFYGLLLAIQYVLSKSGNRLLGLIVPILLVVSVSYMYQTNMIRIGLLPTILMTVVGLLFLYGEWHRAQAHRNNDNS</sequence>
<accession>K9B5P2</accession>
<evidence type="ECO:0000313" key="2">
    <source>
        <dbReference type="EMBL" id="EKU50152.1"/>
    </source>
</evidence>
<dbReference type="AlphaFoldDB" id="K9B5P2"/>
<keyword evidence="3" id="KW-1185">Reference proteome</keyword>
<reference evidence="2 3" key="1">
    <citation type="journal article" date="2013" name="Genome Announc.">
        <title>Genome Sequence of Staphylococcus massiliensis Strain S46, Isolated from the Surface of Healthy Human Skin.</title>
        <authorList>
            <person name="Srivastav R."/>
            <person name="Singh A."/>
            <person name="Jangir P.K."/>
            <person name="Kumari C."/>
            <person name="Muduli S."/>
            <person name="Sharma R."/>
        </authorList>
    </citation>
    <scope>NUCLEOTIDE SEQUENCE [LARGE SCALE GENOMIC DNA]</scope>
    <source>
        <strain evidence="2 3">S46</strain>
    </source>
</reference>
<dbReference type="Proteomes" id="UP000009885">
    <property type="component" value="Unassembled WGS sequence"/>
</dbReference>
<feature type="transmembrane region" description="Helical" evidence="1">
    <location>
        <begin position="6"/>
        <end position="23"/>
    </location>
</feature>
<dbReference type="PATRIC" id="fig|1229783.3.peg.558"/>